<sequence length="212" mass="23782">MSLSVSSMASPEKGGGEVGFDFEEGMSWLPSPVVHEAFDTKAYLGRAEQHLHHNQHNYQDQLYPKFCSSRSSFSPHYVTRPKDIKNWVSGGHGMQAVFLDSSHKSRGGTGVFLPQRAGTNFYSKKKPACAPVLLPDRVIQALNLNVHALGLHISPKDRHRKRFKSGHEDDTQDCMSPRNKMSGSNEDEQCYIISENQTNSSPESCLPKEWTY</sequence>
<comment type="caution">
    <text evidence="2">The sequence shown here is derived from an EMBL/GenBank/DDBJ whole genome shotgun (WGS) entry which is preliminary data.</text>
</comment>
<dbReference type="OMA" id="CESKEYL"/>
<dbReference type="AlphaFoldDB" id="A0A2P6PW13"/>
<reference evidence="2 3" key="1">
    <citation type="journal article" date="2018" name="Nat. Genet.">
        <title>The Rosa genome provides new insights in the design of modern roses.</title>
        <authorList>
            <person name="Bendahmane M."/>
        </authorList>
    </citation>
    <scope>NUCLEOTIDE SEQUENCE [LARGE SCALE GENOMIC DNA]</scope>
    <source>
        <strain evidence="3">cv. Old Blush</strain>
    </source>
</reference>
<accession>A0A2P6PW13</accession>
<dbReference type="STRING" id="74649.A0A2P6PW13"/>
<evidence type="ECO:0000313" key="3">
    <source>
        <dbReference type="Proteomes" id="UP000238479"/>
    </source>
</evidence>
<organism evidence="2 3">
    <name type="scientific">Rosa chinensis</name>
    <name type="common">China rose</name>
    <dbReference type="NCBI Taxonomy" id="74649"/>
    <lineage>
        <taxon>Eukaryota</taxon>
        <taxon>Viridiplantae</taxon>
        <taxon>Streptophyta</taxon>
        <taxon>Embryophyta</taxon>
        <taxon>Tracheophyta</taxon>
        <taxon>Spermatophyta</taxon>
        <taxon>Magnoliopsida</taxon>
        <taxon>eudicotyledons</taxon>
        <taxon>Gunneridae</taxon>
        <taxon>Pentapetalae</taxon>
        <taxon>rosids</taxon>
        <taxon>fabids</taxon>
        <taxon>Rosales</taxon>
        <taxon>Rosaceae</taxon>
        <taxon>Rosoideae</taxon>
        <taxon>Rosoideae incertae sedis</taxon>
        <taxon>Rosa</taxon>
    </lineage>
</organism>
<dbReference type="Gramene" id="PRQ26122">
    <property type="protein sequence ID" value="PRQ26122"/>
    <property type="gene ID" value="RchiOBHm_Chr6g0291121"/>
</dbReference>
<dbReference type="PANTHER" id="PTHR33356">
    <property type="entry name" value="TIP41-LIKE PROTEIN"/>
    <property type="match status" value="1"/>
</dbReference>
<dbReference type="EMBL" id="PDCK01000044">
    <property type="protein sequence ID" value="PRQ26122.1"/>
    <property type="molecule type" value="Genomic_DNA"/>
</dbReference>
<gene>
    <name evidence="2" type="ORF">RchiOBHm_Chr6g0291121</name>
</gene>
<keyword evidence="3" id="KW-1185">Reference proteome</keyword>
<feature type="region of interest" description="Disordered" evidence="1">
    <location>
        <begin position="158"/>
        <end position="187"/>
    </location>
</feature>
<dbReference type="OrthoDB" id="1931548at2759"/>
<protein>
    <submittedName>
        <fullName evidence="2">Uncharacterized protein</fullName>
    </submittedName>
</protein>
<proteinExistence type="predicted"/>
<name>A0A2P6PW13_ROSCH</name>
<evidence type="ECO:0000313" key="2">
    <source>
        <dbReference type="EMBL" id="PRQ26122.1"/>
    </source>
</evidence>
<evidence type="ECO:0000256" key="1">
    <source>
        <dbReference type="SAM" id="MobiDB-lite"/>
    </source>
</evidence>
<dbReference type="Proteomes" id="UP000238479">
    <property type="component" value="Chromosome 6"/>
</dbReference>
<dbReference type="PANTHER" id="PTHR33356:SF13">
    <property type="entry name" value="DUF4005 DOMAIN-CONTAINING PROTEIN"/>
    <property type="match status" value="1"/>
</dbReference>